<proteinExistence type="predicted"/>
<protein>
    <submittedName>
        <fullName evidence="1">Uncharacterized protein</fullName>
    </submittedName>
</protein>
<reference evidence="1 2" key="1">
    <citation type="journal article" date="2014" name="Genome Announc.">
        <title>Draft Genome Sequence of Propane- and Butane-Oxidizing Actinobacterium Rhodococcus ruber IEGM 231.</title>
        <authorList>
            <person name="Ivshina I.B."/>
            <person name="Kuyukina M.S."/>
            <person name="Krivoruchko A.V."/>
            <person name="Barbe V."/>
            <person name="Fischer C."/>
        </authorList>
    </citation>
    <scope>NUCLEOTIDE SEQUENCE [LARGE SCALE GENOMIC DNA]</scope>
</reference>
<dbReference type="AlphaFoldDB" id="A0A098BGS0"/>
<evidence type="ECO:0000313" key="1">
    <source>
        <dbReference type="EMBL" id="CDZ87387.1"/>
    </source>
</evidence>
<dbReference type="OrthoDB" id="4386119at2"/>
<dbReference type="EMBL" id="CCSD01000032">
    <property type="protein sequence ID" value="CDZ87387.1"/>
    <property type="molecule type" value="Genomic_DNA"/>
</dbReference>
<organism evidence="1 2">
    <name type="scientific">Rhodococcus ruber</name>
    <dbReference type="NCBI Taxonomy" id="1830"/>
    <lineage>
        <taxon>Bacteria</taxon>
        <taxon>Bacillati</taxon>
        <taxon>Actinomycetota</taxon>
        <taxon>Actinomycetes</taxon>
        <taxon>Mycobacteriales</taxon>
        <taxon>Nocardiaceae</taxon>
        <taxon>Rhodococcus</taxon>
    </lineage>
</organism>
<name>A0A098BGS0_9NOCA</name>
<dbReference type="Proteomes" id="UP000042997">
    <property type="component" value="Unassembled WGS sequence"/>
</dbReference>
<accession>A0A098BGS0</accession>
<gene>
    <name evidence="1" type="ORF">RHRU231_230215</name>
</gene>
<sequence length="502" mass="55350">MLVTELAICDGEVAPPEVGEIGQYWLLFAETPPDAGDPSIVTVEVDVEPLDDGVPLRQPAPSPAFPDEERWWEWRLFLRGDGWTATWYSRRPTVGRQRLTGRLFGDLGYATTGSATGRILRARVVSDSYQMLEQPPTEPKRHPRWIPIPGTRTFREVEAATGVFRDDTNPTAAESPAEDAVRECGVLVDLDLDDVPPPPVRPTIVPAAVSAHDRDVWVVDRELPTVIRLREPSTVREYRFPGAILAGRAHRPRWVHADDDGCWVVGRDGIFRCSLDGSVVRIDEQPIIGSAAYNGVLLSWRRTGEHTSVSLQWPGGRHQELEPLDGRIGAVDPGRDGFMGVLHPGTDTDTDGDFSRLFVIDADGRTRLGPPLTRLTGTFFVGNDPRRLVDPRGRQVPIRPDLTAGEVESVPIRGSVGGTAGPWVWVVHPGGDLSVEPNPLSDWHCLLSVLDPVTFALKCRLAVFSPYPEVSYDGEGRMWIVAGGMWLVDPSSRNTVQRVHLA</sequence>
<evidence type="ECO:0000313" key="2">
    <source>
        <dbReference type="Proteomes" id="UP000042997"/>
    </source>
</evidence>